<keyword evidence="4" id="KW-0349">Heme</keyword>
<evidence type="ECO:0000256" key="4">
    <source>
        <dbReference type="ARBA" id="ARBA00022617"/>
    </source>
</evidence>
<keyword evidence="14" id="KW-1185">Reference proteome</keyword>
<evidence type="ECO:0000256" key="7">
    <source>
        <dbReference type="ARBA" id="ARBA00022989"/>
    </source>
</evidence>
<dbReference type="Proteomes" id="UP001472677">
    <property type="component" value="Unassembled WGS sequence"/>
</dbReference>
<dbReference type="PANTHER" id="PTHR24282:SF15">
    <property type="entry name" value="CYTOCHROME P450, FAMILY 715, SUBFAMILY A, POLYPEPTIDE 1"/>
    <property type="match status" value="1"/>
</dbReference>
<evidence type="ECO:0000256" key="8">
    <source>
        <dbReference type="ARBA" id="ARBA00023002"/>
    </source>
</evidence>
<dbReference type="InterPro" id="IPR001128">
    <property type="entry name" value="Cyt_P450"/>
</dbReference>
<dbReference type="InterPro" id="IPR050665">
    <property type="entry name" value="Cytochrome_P450_Monooxygen"/>
</dbReference>
<evidence type="ECO:0000256" key="3">
    <source>
        <dbReference type="ARBA" id="ARBA00010617"/>
    </source>
</evidence>
<evidence type="ECO:0000256" key="2">
    <source>
        <dbReference type="ARBA" id="ARBA00004167"/>
    </source>
</evidence>
<keyword evidence="6" id="KW-0479">Metal-binding</keyword>
<evidence type="ECO:0000256" key="12">
    <source>
        <dbReference type="SAM" id="SignalP"/>
    </source>
</evidence>
<dbReference type="InterPro" id="IPR036396">
    <property type="entry name" value="Cyt_P450_sf"/>
</dbReference>
<evidence type="ECO:0000256" key="10">
    <source>
        <dbReference type="ARBA" id="ARBA00023033"/>
    </source>
</evidence>
<comment type="cofactor">
    <cofactor evidence="1">
        <name>heme</name>
        <dbReference type="ChEBI" id="CHEBI:30413"/>
    </cofactor>
</comment>
<comment type="similarity">
    <text evidence="3">Belongs to the cytochrome P450 family.</text>
</comment>
<dbReference type="PANTHER" id="PTHR24282">
    <property type="entry name" value="CYTOCHROME P450 FAMILY MEMBER"/>
    <property type="match status" value="1"/>
</dbReference>
<dbReference type="EMBL" id="JBBPBM010001159">
    <property type="protein sequence ID" value="KAK8486629.1"/>
    <property type="molecule type" value="Genomic_DNA"/>
</dbReference>
<dbReference type="Pfam" id="PF00067">
    <property type="entry name" value="p450"/>
    <property type="match status" value="1"/>
</dbReference>
<keyword evidence="12" id="KW-0732">Signal</keyword>
<evidence type="ECO:0000256" key="11">
    <source>
        <dbReference type="ARBA" id="ARBA00023136"/>
    </source>
</evidence>
<evidence type="ECO:0008006" key="15">
    <source>
        <dbReference type="Google" id="ProtNLM"/>
    </source>
</evidence>
<dbReference type="SUPFAM" id="SSF48264">
    <property type="entry name" value="Cytochrome P450"/>
    <property type="match status" value="2"/>
</dbReference>
<protein>
    <recommendedName>
        <fullName evidence="15">Cytochrome P450</fullName>
    </recommendedName>
</protein>
<comment type="caution">
    <text evidence="13">The sequence shown here is derived from an EMBL/GenBank/DDBJ whole genome shotgun (WGS) entry which is preliminary data.</text>
</comment>
<organism evidence="13 14">
    <name type="scientific">Hibiscus sabdariffa</name>
    <name type="common">roselle</name>
    <dbReference type="NCBI Taxonomy" id="183260"/>
    <lineage>
        <taxon>Eukaryota</taxon>
        <taxon>Viridiplantae</taxon>
        <taxon>Streptophyta</taxon>
        <taxon>Embryophyta</taxon>
        <taxon>Tracheophyta</taxon>
        <taxon>Spermatophyta</taxon>
        <taxon>Magnoliopsida</taxon>
        <taxon>eudicotyledons</taxon>
        <taxon>Gunneridae</taxon>
        <taxon>Pentapetalae</taxon>
        <taxon>rosids</taxon>
        <taxon>malvids</taxon>
        <taxon>Malvales</taxon>
        <taxon>Malvaceae</taxon>
        <taxon>Malvoideae</taxon>
        <taxon>Hibiscus</taxon>
    </lineage>
</organism>
<reference evidence="13 14" key="1">
    <citation type="journal article" date="2024" name="G3 (Bethesda)">
        <title>Genome assembly of Hibiscus sabdariffa L. provides insights into metabolisms of medicinal natural products.</title>
        <authorList>
            <person name="Kim T."/>
        </authorList>
    </citation>
    <scope>NUCLEOTIDE SEQUENCE [LARGE SCALE GENOMIC DNA]</scope>
    <source>
        <strain evidence="13">TK-2024</strain>
        <tissue evidence="13">Old leaves</tissue>
    </source>
</reference>
<proteinExistence type="inferred from homology"/>
<evidence type="ECO:0000256" key="5">
    <source>
        <dbReference type="ARBA" id="ARBA00022692"/>
    </source>
</evidence>
<keyword evidence="10" id="KW-0503">Monooxygenase</keyword>
<keyword evidence="9" id="KW-0408">Iron</keyword>
<accession>A0ABR2A0X1</accession>
<dbReference type="Gene3D" id="1.10.630.10">
    <property type="entry name" value="Cytochrome P450"/>
    <property type="match status" value="2"/>
</dbReference>
<keyword evidence="7" id="KW-1133">Transmembrane helix</keyword>
<evidence type="ECO:0000256" key="1">
    <source>
        <dbReference type="ARBA" id="ARBA00001971"/>
    </source>
</evidence>
<sequence>MLYLLLTLLFSCWILPIRAYRKLKKNGLVGPTPSFPMGNNREMTNNSKSYVSSAISHDIHYTVFPHFAHWQKSYRKEPFLYVADLEFLRKMSSRVLGKNWGIVKLFKRDREPMFESGLVMVEGDDWVRHRHLVTPAFSPSNLKMEWVLKEVLRLYSPAPNTQRQTREDIKVDDVVIPNGTSIWIDIVAMHNDPMIWGDDVYDFRPDRFKDDSLYGGCKHKMGYLPFGFGGKMRRGRSSSGDGFIRRSGVVGELTH</sequence>
<evidence type="ECO:0000313" key="14">
    <source>
        <dbReference type="Proteomes" id="UP001472677"/>
    </source>
</evidence>
<comment type="subcellular location">
    <subcellularLocation>
        <location evidence="2">Membrane</location>
        <topology evidence="2">Single-pass membrane protein</topology>
    </subcellularLocation>
</comment>
<keyword evidence="8" id="KW-0560">Oxidoreductase</keyword>
<feature type="signal peptide" evidence="12">
    <location>
        <begin position="1"/>
        <end position="19"/>
    </location>
</feature>
<name>A0ABR2A0X1_9ROSI</name>
<evidence type="ECO:0000256" key="9">
    <source>
        <dbReference type="ARBA" id="ARBA00023004"/>
    </source>
</evidence>
<keyword evidence="11" id="KW-0472">Membrane</keyword>
<feature type="chain" id="PRO_5045635254" description="Cytochrome P450" evidence="12">
    <location>
        <begin position="20"/>
        <end position="255"/>
    </location>
</feature>
<evidence type="ECO:0000313" key="13">
    <source>
        <dbReference type="EMBL" id="KAK8486629.1"/>
    </source>
</evidence>
<evidence type="ECO:0000256" key="6">
    <source>
        <dbReference type="ARBA" id="ARBA00022723"/>
    </source>
</evidence>
<gene>
    <name evidence="13" type="ORF">V6N12_033681</name>
</gene>
<keyword evidence="5" id="KW-0812">Transmembrane</keyword>